<reference evidence="11 12" key="1">
    <citation type="journal article" date="2013" name="Genome Announc.">
        <title>Draft Genome Sequence of an Alphaproteobacterium, Caenispirillum salinarum AK4(T), Isolated from a Solar Saltern.</title>
        <authorList>
            <person name="Khatri I."/>
            <person name="Singh A."/>
            <person name="Korpole S."/>
            <person name="Pinnaka A.K."/>
            <person name="Subramanian S."/>
        </authorList>
    </citation>
    <scope>NUCLEOTIDE SEQUENCE [LARGE SCALE GENOMIC DNA]</scope>
    <source>
        <strain evidence="11 12">AK4</strain>
    </source>
</reference>
<evidence type="ECO:0000256" key="7">
    <source>
        <dbReference type="ARBA" id="ARBA00022827"/>
    </source>
</evidence>
<dbReference type="eggNOG" id="COG0665">
    <property type="taxonomic scope" value="Bacteria"/>
</dbReference>
<evidence type="ECO:0000256" key="2">
    <source>
        <dbReference type="ARBA" id="ARBA00022603"/>
    </source>
</evidence>
<feature type="domain" description="FAD dependent oxidoreductase" evidence="10">
    <location>
        <begin position="2"/>
        <end position="357"/>
    </location>
</feature>
<evidence type="ECO:0000256" key="6">
    <source>
        <dbReference type="ARBA" id="ARBA00022694"/>
    </source>
</evidence>
<proteinExistence type="predicted"/>
<keyword evidence="12" id="KW-1185">Reference proteome</keyword>
<dbReference type="Proteomes" id="UP000009881">
    <property type="component" value="Unassembled WGS sequence"/>
</dbReference>
<keyword evidence="4" id="KW-0808">Transferase</keyword>
<evidence type="ECO:0000259" key="10">
    <source>
        <dbReference type="Pfam" id="PF01266"/>
    </source>
</evidence>
<keyword evidence="9" id="KW-0511">Multifunctional enzyme</keyword>
<dbReference type="STRING" id="1238182.C882_2833"/>
<accession>K9GJV0</accession>
<dbReference type="GO" id="GO:0004808">
    <property type="term" value="F:tRNA (5-methylaminomethyl-2-thiouridylate)(34)-methyltransferase activity"/>
    <property type="evidence" value="ECO:0007669"/>
    <property type="project" value="TreeGrafter"/>
</dbReference>
<dbReference type="GO" id="GO:0002098">
    <property type="term" value="P:tRNA wobble uridine modification"/>
    <property type="evidence" value="ECO:0007669"/>
    <property type="project" value="TreeGrafter"/>
</dbReference>
<dbReference type="InterPro" id="IPR006076">
    <property type="entry name" value="FAD-dep_OxRdtase"/>
</dbReference>
<keyword evidence="2" id="KW-0489">Methyltransferase</keyword>
<dbReference type="PANTHER" id="PTHR13847">
    <property type="entry name" value="SARCOSINE DEHYDROGENASE-RELATED"/>
    <property type="match status" value="1"/>
</dbReference>
<comment type="caution">
    <text evidence="11">The sequence shown here is derived from an EMBL/GenBank/DDBJ whole genome shotgun (WGS) entry which is preliminary data.</text>
</comment>
<dbReference type="GO" id="GO:0032259">
    <property type="term" value="P:methylation"/>
    <property type="evidence" value="ECO:0007669"/>
    <property type="project" value="UniProtKB-KW"/>
</dbReference>
<evidence type="ECO:0000256" key="9">
    <source>
        <dbReference type="ARBA" id="ARBA00023268"/>
    </source>
</evidence>
<dbReference type="InterPro" id="IPR017610">
    <property type="entry name" value="tRNA_S-uridine_synth_MnmC_C"/>
</dbReference>
<dbReference type="GO" id="GO:0016645">
    <property type="term" value="F:oxidoreductase activity, acting on the CH-NH group of donors"/>
    <property type="evidence" value="ECO:0007669"/>
    <property type="project" value="InterPro"/>
</dbReference>
<name>K9GJV0_9PROT</name>
<keyword evidence="8" id="KW-0560">Oxidoreductase</keyword>
<dbReference type="NCBIfam" id="TIGR03197">
    <property type="entry name" value="MnmC_Cterm"/>
    <property type="match status" value="1"/>
</dbReference>
<evidence type="ECO:0000313" key="11">
    <source>
        <dbReference type="EMBL" id="EKV26255.1"/>
    </source>
</evidence>
<organism evidence="11 12">
    <name type="scientific">Caenispirillum salinarum AK4</name>
    <dbReference type="NCBI Taxonomy" id="1238182"/>
    <lineage>
        <taxon>Bacteria</taxon>
        <taxon>Pseudomonadati</taxon>
        <taxon>Pseudomonadota</taxon>
        <taxon>Alphaproteobacteria</taxon>
        <taxon>Rhodospirillales</taxon>
        <taxon>Novispirillaceae</taxon>
        <taxon>Caenispirillum</taxon>
    </lineage>
</organism>
<dbReference type="Gene3D" id="3.50.50.60">
    <property type="entry name" value="FAD/NAD(P)-binding domain"/>
    <property type="match status" value="1"/>
</dbReference>
<sequence length="395" mass="42246">MANALARAGREAVVLEAGPALAREGSGNPSALMKPRMTPDAQPYGRFHAMAWLHALRLYETLPPDVWREGRGVLVAARDAAEAAAQARLVESLPWPAEALRLVDGAEARALTGATAPRGGLWYGLAGCLHPAVLCPALAQGAEVWTGAPAGGIERTAAGTWLVRDPEGVPLLETAAVVLCAGAALPALWPEAQWPLGKSRGQISFLPAVADAPRAALSFGGYLTPPFPDDDGRMVHALGATYDRWRDRTEDFRPLHDADHARNRDLLRRHLPELAARIDARPVGGRAGLRCTIQDHMPLAGPVHDRPPFLDAFDALHHGRKAPPFPEAPLHEGLFVLGALGSRGFQTAPLAAARVAAEISGAPLPMDRGVADSLNPARFDVRTLRRPPQARHRRK</sequence>
<protein>
    <recommendedName>
        <fullName evidence="10">FAD dependent oxidoreductase domain-containing protein</fullName>
    </recommendedName>
</protein>
<evidence type="ECO:0000256" key="5">
    <source>
        <dbReference type="ARBA" id="ARBA00022691"/>
    </source>
</evidence>
<keyword evidence="6" id="KW-0819">tRNA processing</keyword>
<evidence type="ECO:0000256" key="1">
    <source>
        <dbReference type="ARBA" id="ARBA00022490"/>
    </source>
</evidence>
<dbReference type="SUPFAM" id="SSF51905">
    <property type="entry name" value="FAD/NAD(P)-binding domain"/>
    <property type="match status" value="1"/>
</dbReference>
<keyword evidence="7" id="KW-0274">FAD</keyword>
<evidence type="ECO:0000256" key="4">
    <source>
        <dbReference type="ARBA" id="ARBA00022679"/>
    </source>
</evidence>
<keyword evidence="3" id="KW-0285">Flavoprotein</keyword>
<dbReference type="Gene3D" id="3.30.9.10">
    <property type="entry name" value="D-Amino Acid Oxidase, subunit A, domain 2"/>
    <property type="match status" value="1"/>
</dbReference>
<dbReference type="PANTHER" id="PTHR13847:SF283">
    <property type="entry name" value="TRNA 5-METHYLAMINOMETHYL-2-THIOURIDINE BIOSYNTHESIS BIFUNCTIONAL PROTEIN MNMC"/>
    <property type="match status" value="1"/>
</dbReference>
<dbReference type="EMBL" id="ANHY01000033">
    <property type="protein sequence ID" value="EKV26255.1"/>
    <property type="molecule type" value="Genomic_DNA"/>
</dbReference>
<evidence type="ECO:0000256" key="8">
    <source>
        <dbReference type="ARBA" id="ARBA00023002"/>
    </source>
</evidence>
<evidence type="ECO:0000313" key="12">
    <source>
        <dbReference type="Proteomes" id="UP000009881"/>
    </source>
</evidence>
<gene>
    <name evidence="11" type="ORF">C882_2833</name>
</gene>
<dbReference type="GO" id="GO:0005737">
    <property type="term" value="C:cytoplasm"/>
    <property type="evidence" value="ECO:0007669"/>
    <property type="project" value="TreeGrafter"/>
</dbReference>
<keyword evidence="1" id="KW-0963">Cytoplasm</keyword>
<dbReference type="AlphaFoldDB" id="K9GJV0"/>
<keyword evidence="5" id="KW-0949">S-adenosyl-L-methionine</keyword>
<dbReference type="InterPro" id="IPR036188">
    <property type="entry name" value="FAD/NAD-bd_sf"/>
</dbReference>
<evidence type="ECO:0000256" key="3">
    <source>
        <dbReference type="ARBA" id="ARBA00022630"/>
    </source>
</evidence>
<dbReference type="Pfam" id="PF01266">
    <property type="entry name" value="DAO"/>
    <property type="match status" value="1"/>
</dbReference>